<accession>A0A183BVL9</accession>
<dbReference type="Proteomes" id="UP000050741">
    <property type="component" value="Unassembled WGS sequence"/>
</dbReference>
<organism evidence="2 3">
    <name type="scientific">Globodera pallida</name>
    <name type="common">Potato cyst nematode worm</name>
    <name type="synonym">Heterodera pallida</name>
    <dbReference type="NCBI Taxonomy" id="36090"/>
    <lineage>
        <taxon>Eukaryota</taxon>
        <taxon>Metazoa</taxon>
        <taxon>Ecdysozoa</taxon>
        <taxon>Nematoda</taxon>
        <taxon>Chromadorea</taxon>
        <taxon>Rhabditida</taxon>
        <taxon>Tylenchina</taxon>
        <taxon>Tylenchomorpha</taxon>
        <taxon>Tylenchoidea</taxon>
        <taxon>Heteroderidae</taxon>
        <taxon>Heteroderinae</taxon>
        <taxon>Globodera</taxon>
    </lineage>
</organism>
<sequence>MFGAFFLLSLSSFFPNIFGALFTERHNKQKEPFKITTPDDEEEVNWTVGQAQMCANSVYYHKCNNHLDSNLHCQCAPTDSDVRVRQLVFFSPLPSCSAALPQVELPNEQLLTFGIAFPVVGQFLKDPEGVFLEDLELYTFIPKECVLIYRRGCSADGKAYEFQIGIISSKCTQFREVPIEQHQLKSLSPLMFLANPSFMMDNALKVAYVRKAV</sequence>
<feature type="signal peptide" evidence="1">
    <location>
        <begin position="1"/>
        <end position="19"/>
    </location>
</feature>
<name>A0A183BVL9_GLOPA</name>
<evidence type="ECO:0000256" key="1">
    <source>
        <dbReference type="SAM" id="SignalP"/>
    </source>
</evidence>
<evidence type="ECO:0000313" key="3">
    <source>
        <dbReference type="WBParaSite" id="GPLIN_000465700"/>
    </source>
</evidence>
<reference evidence="2" key="1">
    <citation type="submission" date="2014-05" db="EMBL/GenBank/DDBJ databases">
        <title>The genome and life-stage specific transcriptomes of Globodera pallida elucidate key aspects of plant parasitism by a cyst nematode.</title>
        <authorList>
            <person name="Cotton J.A."/>
            <person name="Lilley C.J."/>
            <person name="Jones L.M."/>
            <person name="Kikuchi T."/>
            <person name="Reid A.J."/>
            <person name="Thorpe P."/>
            <person name="Tsai I.J."/>
            <person name="Beasley H."/>
            <person name="Blok V."/>
            <person name="Cock P.J.A."/>
            <person name="Van den Akker S.E."/>
            <person name="Holroyd N."/>
            <person name="Hunt M."/>
            <person name="Mantelin S."/>
            <person name="Naghra H."/>
            <person name="Pain A."/>
            <person name="Palomares-Rius J.E."/>
            <person name="Zarowiecki M."/>
            <person name="Berriman M."/>
            <person name="Jones J.T."/>
            <person name="Urwin P.E."/>
        </authorList>
    </citation>
    <scope>NUCLEOTIDE SEQUENCE [LARGE SCALE GENOMIC DNA]</scope>
    <source>
        <strain evidence="2">Lindley</strain>
    </source>
</reference>
<dbReference type="AlphaFoldDB" id="A0A183BVL9"/>
<dbReference type="WBParaSite" id="GPLIN_000465700">
    <property type="protein sequence ID" value="GPLIN_000465700"/>
    <property type="gene ID" value="GPLIN_000465700"/>
</dbReference>
<keyword evidence="1" id="KW-0732">Signal</keyword>
<proteinExistence type="predicted"/>
<keyword evidence="2" id="KW-1185">Reference proteome</keyword>
<feature type="chain" id="PRO_5008146667" evidence="1">
    <location>
        <begin position="20"/>
        <end position="213"/>
    </location>
</feature>
<protein>
    <submittedName>
        <fullName evidence="3">Phlebovirus glycoprotein G2 fusion domain-containing protein</fullName>
    </submittedName>
</protein>
<reference evidence="3" key="2">
    <citation type="submission" date="2016-06" db="UniProtKB">
        <authorList>
            <consortium name="WormBaseParasite"/>
        </authorList>
    </citation>
    <scope>IDENTIFICATION</scope>
</reference>
<evidence type="ECO:0000313" key="2">
    <source>
        <dbReference type="Proteomes" id="UP000050741"/>
    </source>
</evidence>